<organism evidence="1 2">
    <name type="scientific">Tigheibacillus halophilus</name>
    <dbReference type="NCBI Taxonomy" id="361280"/>
    <lineage>
        <taxon>Bacteria</taxon>
        <taxon>Bacillati</taxon>
        <taxon>Bacillota</taxon>
        <taxon>Bacilli</taxon>
        <taxon>Bacillales</taxon>
        <taxon>Bacillaceae</taxon>
        <taxon>Tigheibacillus</taxon>
    </lineage>
</organism>
<dbReference type="EMBL" id="JAWDIP010000004">
    <property type="protein sequence ID" value="MDY0396288.1"/>
    <property type="molecule type" value="Genomic_DNA"/>
</dbReference>
<keyword evidence="2" id="KW-1185">Reference proteome</keyword>
<accession>A0ABU5CAF1</accession>
<comment type="caution">
    <text evidence="1">The sequence shown here is derived from an EMBL/GenBank/DDBJ whole genome shotgun (WGS) entry which is preliminary data.</text>
</comment>
<sequence>MATASENVPYIRLLGFSRQGQAYLNQFKKNLGIPLITSLSRNMDQMLHMEERAANAYYSIIAPAARKKLTRQELQGPLQIQPERSL</sequence>
<evidence type="ECO:0000313" key="1">
    <source>
        <dbReference type="EMBL" id="MDY0396288.1"/>
    </source>
</evidence>
<evidence type="ECO:0000313" key="2">
    <source>
        <dbReference type="Proteomes" id="UP001281447"/>
    </source>
</evidence>
<name>A0ABU5CAF1_9BACI</name>
<dbReference type="InterPro" id="IPR008513">
    <property type="entry name" value="tRNA(Met)_cyd_acetate_ligase"/>
</dbReference>
<gene>
    <name evidence="1" type="ORF">RWE15_20450</name>
</gene>
<reference evidence="1 2" key="1">
    <citation type="submission" date="2023-10" db="EMBL/GenBank/DDBJ databases">
        <title>Virgibacillus halophilus 5B73C genome.</title>
        <authorList>
            <person name="Miliotis G."/>
            <person name="Sengupta P."/>
            <person name="Hameed A."/>
            <person name="Chuvochina M."/>
            <person name="Mcdonagh F."/>
            <person name="Simpson A.C."/>
            <person name="Singh N.K."/>
            <person name="Rekha P.D."/>
            <person name="Raman K."/>
            <person name="Hugenholtz P."/>
            <person name="Venkateswaran K."/>
        </authorList>
    </citation>
    <scope>NUCLEOTIDE SEQUENCE [LARGE SCALE GENOMIC DNA]</scope>
    <source>
        <strain evidence="1 2">5B73C</strain>
    </source>
</reference>
<dbReference type="Pfam" id="PF05636">
    <property type="entry name" value="HIGH_NTase1"/>
    <property type="match status" value="1"/>
</dbReference>
<dbReference type="Proteomes" id="UP001281447">
    <property type="component" value="Unassembled WGS sequence"/>
</dbReference>
<protein>
    <submittedName>
        <fullName evidence="1">Nucleotidyltransferase family protein</fullName>
    </submittedName>
</protein>
<proteinExistence type="predicted"/>